<evidence type="ECO:0000313" key="4">
    <source>
        <dbReference type="EMBL" id="SDN48221.1"/>
    </source>
</evidence>
<dbReference type="InterPro" id="IPR000182">
    <property type="entry name" value="GNAT_dom"/>
</dbReference>
<evidence type="ECO:0000313" key="5">
    <source>
        <dbReference type="Proteomes" id="UP000199182"/>
    </source>
</evidence>
<dbReference type="Gene3D" id="3.40.630.30">
    <property type="match status" value="1"/>
</dbReference>
<dbReference type="PANTHER" id="PTHR43626">
    <property type="entry name" value="ACYL-COA N-ACYLTRANSFERASE"/>
    <property type="match status" value="1"/>
</dbReference>
<dbReference type="CDD" id="cd04301">
    <property type="entry name" value="NAT_SF"/>
    <property type="match status" value="1"/>
</dbReference>
<organism evidence="4 5">
    <name type="scientific">Acetanaerobacterium elongatum</name>
    <dbReference type="NCBI Taxonomy" id="258515"/>
    <lineage>
        <taxon>Bacteria</taxon>
        <taxon>Bacillati</taxon>
        <taxon>Bacillota</taxon>
        <taxon>Clostridia</taxon>
        <taxon>Eubacteriales</taxon>
        <taxon>Oscillospiraceae</taxon>
        <taxon>Acetanaerobacterium</taxon>
    </lineage>
</organism>
<dbReference type="STRING" id="258515.SAMN05192585_12038"/>
<keyword evidence="2" id="KW-0012">Acyltransferase</keyword>
<dbReference type="Pfam" id="PF00583">
    <property type="entry name" value="Acetyltransf_1"/>
    <property type="match status" value="1"/>
</dbReference>
<name>A0A1H0BRJ8_9FIRM</name>
<dbReference type="AlphaFoldDB" id="A0A1H0BRJ8"/>
<dbReference type="Proteomes" id="UP000199182">
    <property type="component" value="Unassembled WGS sequence"/>
</dbReference>
<accession>A0A1H0BRJ8</accession>
<dbReference type="PANTHER" id="PTHR43626:SF4">
    <property type="entry name" value="GCN5-RELATED N-ACETYLTRANSFERASE 2, CHLOROPLASTIC"/>
    <property type="match status" value="1"/>
</dbReference>
<dbReference type="SUPFAM" id="SSF55729">
    <property type="entry name" value="Acyl-CoA N-acyltransferases (Nat)"/>
    <property type="match status" value="1"/>
</dbReference>
<evidence type="ECO:0000256" key="2">
    <source>
        <dbReference type="ARBA" id="ARBA00023315"/>
    </source>
</evidence>
<dbReference type="EMBL" id="FNID01000020">
    <property type="protein sequence ID" value="SDN48221.1"/>
    <property type="molecule type" value="Genomic_DNA"/>
</dbReference>
<keyword evidence="1 4" id="KW-0808">Transferase</keyword>
<feature type="domain" description="N-acetyltransferase" evidence="3">
    <location>
        <begin position="1"/>
        <end position="150"/>
    </location>
</feature>
<dbReference type="PROSITE" id="PS51186">
    <property type="entry name" value="GNAT"/>
    <property type="match status" value="1"/>
</dbReference>
<sequence>MVTRATAGDLDAILTVQKLAFLKVAEEMQNLNIPPLTQTIEDIKVEFSKRVFLKYELSGRIVGSVRAHLDGANNCQIGKLVVLPEYQNKGLGKELMRQIEQQFPDCGGYELFTGEGNGVTVSFYSKLGYLPVLSRVQDGVSMVYMRKENR</sequence>
<evidence type="ECO:0000256" key="1">
    <source>
        <dbReference type="ARBA" id="ARBA00022679"/>
    </source>
</evidence>
<keyword evidence="5" id="KW-1185">Reference proteome</keyword>
<evidence type="ECO:0000259" key="3">
    <source>
        <dbReference type="PROSITE" id="PS51186"/>
    </source>
</evidence>
<reference evidence="4 5" key="1">
    <citation type="submission" date="2016-10" db="EMBL/GenBank/DDBJ databases">
        <authorList>
            <person name="de Groot N.N."/>
        </authorList>
    </citation>
    <scope>NUCLEOTIDE SEQUENCE [LARGE SCALE GENOMIC DNA]</scope>
    <source>
        <strain evidence="4 5">CGMCC 1.5012</strain>
    </source>
</reference>
<dbReference type="GO" id="GO:0005737">
    <property type="term" value="C:cytoplasm"/>
    <property type="evidence" value="ECO:0007669"/>
    <property type="project" value="TreeGrafter"/>
</dbReference>
<gene>
    <name evidence="4" type="ORF">SAMN05192585_12038</name>
</gene>
<dbReference type="GO" id="GO:0008080">
    <property type="term" value="F:N-acetyltransferase activity"/>
    <property type="evidence" value="ECO:0007669"/>
    <property type="project" value="InterPro"/>
</dbReference>
<dbReference type="InterPro" id="IPR016181">
    <property type="entry name" value="Acyl_CoA_acyltransferase"/>
</dbReference>
<protein>
    <submittedName>
        <fullName evidence="4">Acetyltransferase (GNAT) domain-containing protein</fullName>
    </submittedName>
</protein>
<dbReference type="RefSeq" id="WP_242871724.1">
    <property type="nucleotide sequence ID" value="NZ_FNID01000020.1"/>
</dbReference>
<proteinExistence type="predicted"/>
<dbReference type="InterPro" id="IPR045039">
    <property type="entry name" value="NSI-like"/>
</dbReference>